<gene>
    <name evidence="1" type="ORF">JJB74_15335</name>
</gene>
<evidence type="ECO:0000313" key="2">
    <source>
        <dbReference type="Proteomes" id="UP000622890"/>
    </source>
</evidence>
<sequence length="95" mass="10375">MSIRTCNPLIRQSDALRIRQAVNNLAIPTDCGRCGCRFTPKVGMIAVVAASNRAACDDCATGAVDVTSQEQQKQNAIDLERFDRLYGRVPLRHAA</sequence>
<keyword evidence="2" id="KW-1185">Reference proteome</keyword>
<reference evidence="1" key="1">
    <citation type="submission" date="2021-01" db="EMBL/GenBank/DDBJ databases">
        <title>Genome sequence of strain Noviherbaspirillum sp. DKR-6.</title>
        <authorList>
            <person name="Chaudhary D.K."/>
        </authorList>
    </citation>
    <scope>NUCLEOTIDE SEQUENCE</scope>
    <source>
        <strain evidence="1">DKR-6</strain>
    </source>
</reference>
<protein>
    <submittedName>
        <fullName evidence="1">Uncharacterized protein</fullName>
    </submittedName>
</protein>
<dbReference type="AlphaFoldDB" id="A0A934SVB1"/>
<dbReference type="RefSeq" id="WP_200592954.1">
    <property type="nucleotide sequence ID" value="NZ_JAEPBG010000006.1"/>
</dbReference>
<comment type="caution">
    <text evidence="1">The sequence shown here is derived from an EMBL/GenBank/DDBJ whole genome shotgun (WGS) entry which is preliminary data.</text>
</comment>
<evidence type="ECO:0000313" key="1">
    <source>
        <dbReference type="EMBL" id="MBK4735993.1"/>
    </source>
</evidence>
<proteinExistence type="predicted"/>
<dbReference type="Proteomes" id="UP000622890">
    <property type="component" value="Unassembled WGS sequence"/>
</dbReference>
<dbReference type="EMBL" id="JAEPBG010000006">
    <property type="protein sequence ID" value="MBK4735993.1"/>
    <property type="molecule type" value="Genomic_DNA"/>
</dbReference>
<organism evidence="1 2">
    <name type="scientific">Noviherbaspirillum pedocola</name>
    <dbReference type="NCBI Taxonomy" id="2801341"/>
    <lineage>
        <taxon>Bacteria</taxon>
        <taxon>Pseudomonadati</taxon>
        <taxon>Pseudomonadota</taxon>
        <taxon>Betaproteobacteria</taxon>
        <taxon>Burkholderiales</taxon>
        <taxon>Oxalobacteraceae</taxon>
        <taxon>Noviherbaspirillum</taxon>
    </lineage>
</organism>
<name>A0A934SVB1_9BURK</name>
<accession>A0A934SVB1</accession>